<evidence type="ECO:0000313" key="6">
    <source>
        <dbReference type="EMBL" id="MBD0380543.1"/>
    </source>
</evidence>
<dbReference type="SUPFAM" id="SSF51338">
    <property type="entry name" value="Composite domain of metallo-dependent hydrolases"/>
    <property type="match status" value="1"/>
</dbReference>
<comment type="caution">
    <text evidence="4">Lacks conserved residue(s) required for the propagation of feature annotation.</text>
</comment>
<dbReference type="FunFam" id="3.20.20.140:FF:000014">
    <property type="entry name" value="5-methylthioadenosine/S-adenosylhomocysteine deaminase"/>
    <property type="match status" value="1"/>
</dbReference>
<feature type="binding site" evidence="4">
    <location>
        <position position="301"/>
    </location>
    <ligand>
        <name>Zn(2+)</name>
        <dbReference type="ChEBI" id="CHEBI:29105"/>
    </ligand>
</feature>
<dbReference type="AlphaFoldDB" id="A0A926KQM2"/>
<feature type="binding site" evidence="4">
    <location>
        <position position="301"/>
    </location>
    <ligand>
        <name>substrate</name>
    </ligand>
</feature>
<keyword evidence="7" id="KW-1185">Reference proteome</keyword>
<dbReference type="Gene3D" id="2.30.40.10">
    <property type="entry name" value="Urease, subunit C, domain 1"/>
    <property type="match status" value="1"/>
</dbReference>
<dbReference type="InterPro" id="IPR006680">
    <property type="entry name" value="Amidohydro-rel"/>
</dbReference>
<keyword evidence="3 4" id="KW-0862">Zinc</keyword>
<name>A0A926KQM2_9BACL</name>
<comment type="catalytic activity">
    <reaction evidence="4">
        <text>S-methyl-5'-thioadenosine + H2O + H(+) = S-methyl-5'-thioinosine + NH4(+)</text>
        <dbReference type="Rhea" id="RHEA:25025"/>
        <dbReference type="ChEBI" id="CHEBI:15377"/>
        <dbReference type="ChEBI" id="CHEBI:15378"/>
        <dbReference type="ChEBI" id="CHEBI:17509"/>
        <dbReference type="ChEBI" id="CHEBI:28938"/>
        <dbReference type="ChEBI" id="CHEBI:48595"/>
        <dbReference type="EC" id="3.5.4.31"/>
    </reaction>
</comment>
<dbReference type="RefSeq" id="WP_188174332.1">
    <property type="nucleotide sequence ID" value="NZ_JACVVD010000003.1"/>
</dbReference>
<dbReference type="CDD" id="cd01298">
    <property type="entry name" value="ATZ_TRZ_like"/>
    <property type="match status" value="1"/>
</dbReference>
<keyword evidence="2 4" id="KW-0378">Hydrolase</keyword>
<evidence type="ECO:0000256" key="2">
    <source>
        <dbReference type="ARBA" id="ARBA00022801"/>
    </source>
</evidence>
<dbReference type="GO" id="GO:0046872">
    <property type="term" value="F:metal ion binding"/>
    <property type="evidence" value="ECO:0007669"/>
    <property type="project" value="UniProtKB-KW"/>
</dbReference>
<organism evidence="6 7">
    <name type="scientific">Paenibacillus sedimenti</name>
    <dbReference type="NCBI Taxonomy" id="2770274"/>
    <lineage>
        <taxon>Bacteria</taxon>
        <taxon>Bacillati</taxon>
        <taxon>Bacillota</taxon>
        <taxon>Bacilli</taxon>
        <taxon>Bacillales</taxon>
        <taxon>Paenibacillaceae</taxon>
        <taxon>Paenibacillus</taxon>
    </lineage>
</organism>
<dbReference type="HAMAP" id="MF_01281">
    <property type="entry name" value="MTA_SAH_deamin"/>
    <property type="match status" value="1"/>
</dbReference>
<comment type="catalytic activity">
    <reaction evidence="4">
        <text>S-adenosyl-L-homocysteine + H2O + H(+) = S-inosyl-L-homocysteine + NH4(+)</text>
        <dbReference type="Rhea" id="RHEA:20716"/>
        <dbReference type="ChEBI" id="CHEBI:15377"/>
        <dbReference type="ChEBI" id="CHEBI:15378"/>
        <dbReference type="ChEBI" id="CHEBI:28938"/>
        <dbReference type="ChEBI" id="CHEBI:57856"/>
        <dbReference type="ChEBI" id="CHEBI:57985"/>
        <dbReference type="EC" id="3.5.4.28"/>
    </reaction>
</comment>
<dbReference type="InterPro" id="IPR050287">
    <property type="entry name" value="MTA/SAH_deaminase"/>
</dbReference>
<keyword evidence="1 4" id="KW-0479">Metal-binding</keyword>
<feature type="domain" description="Amidohydrolase-related" evidence="5">
    <location>
        <begin position="57"/>
        <end position="403"/>
    </location>
</feature>
<feature type="binding site" evidence="4">
    <location>
        <position position="186"/>
    </location>
    <ligand>
        <name>substrate</name>
    </ligand>
</feature>
<dbReference type="InterPro" id="IPR032466">
    <property type="entry name" value="Metal_Hydrolase"/>
</dbReference>
<reference evidence="6" key="1">
    <citation type="submission" date="2020-09" db="EMBL/GenBank/DDBJ databases">
        <title>Draft Genome Sequence of Paenibacillus sp. WST5.</title>
        <authorList>
            <person name="Bao Z."/>
        </authorList>
    </citation>
    <scope>NUCLEOTIDE SEQUENCE</scope>
    <source>
        <strain evidence="6">WST5</strain>
    </source>
</reference>
<comment type="caution">
    <text evidence="6">The sequence shown here is derived from an EMBL/GenBank/DDBJ whole genome shotgun (WGS) entry which is preliminary data.</text>
</comment>
<comment type="cofactor">
    <cofactor evidence="4">
        <name>Zn(2+)</name>
        <dbReference type="ChEBI" id="CHEBI:29105"/>
    </cofactor>
    <text evidence="4">Binds 1 zinc ion per subunit.</text>
</comment>
<feature type="binding site" evidence="4">
    <location>
        <position position="146"/>
    </location>
    <ligand>
        <name>substrate</name>
    </ligand>
</feature>
<dbReference type="PANTHER" id="PTHR43794:SF11">
    <property type="entry name" value="AMIDOHYDROLASE-RELATED DOMAIN-CONTAINING PROTEIN"/>
    <property type="match status" value="1"/>
</dbReference>
<dbReference type="EMBL" id="JACVVD010000003">
    <property type="protein sequence ID" value="MBD0380543.1"/>
    <property type="molecule type" value="Genomic_DNA"/>
</dbReference>
<dbReference type="SUPFAM" id="SSF51556">
    <property type="entry name" value="Metallo-dependent hydrolases"/>
    <property type="match status" value="1"/>
</dbReference>
<feature type="binding site" evidence="4">
    <location>
        <position position="67"/>
    </location>
    <ligand>
        <name>Zn(2+)</name>
        <dbReference type="ChEBI" id="CHEBI:29105"/>
    </ligand>
</feature>
<evidence type="ECO:0000256" key="4">
    <source>
        <dbReference type="HAMAP-Rule" id="MF_01281"/>
    </source>
</evidence>
<sequence length="431" mass="47618">MKKTLIKNGIFISNNETKTTINGCMVIEGDRITYIGEQTPAPQDNYNEIIDGTNKLYMPGLVNTHGHAAMSLLRGYGDDLALQIWLEEKMWPMEAKFSSQDVKWGTLLSIVEMIKGGTTTIVDMYDHMNEVAMAIEQSGMRGCLTRGVIGLCPPEIQDAKLKEATEFARNWHGKADGRITTMMSPHAPYTCPPDYIERIVQVAHDLNLPIHTHMSETSREVQANVDQYGLRPVAHLEKLGVFSRPTLVAHGVHVTDEEIEILKQYDVRISHNPGSNLKLASGVARVPELLRAGVKVSLGTDGAASNNNLDMFEEMRLAALIHKGVSGNPVAIPAAEALLMGTKMGAESIWLQDVGQLLPGMKADFIALDIDQPHFLPKTDFVSHIVYSASAKDVVDVCVDGNWIVRKGECLTLDEEKIKREFEQSFDKLLG</sequence>
<feature type="binding site" evidence="4">
    <location>
        <position position="216"/>
    </location>
    <ligand>
        <name>substrate</name>
    </ligand>
</feature>
<dbReference type="Proteomes" id="UP000650466">
    <property type="component" value="Unassembled WGS sequence"/>
</dbReference>
<dbReference type="EC" id="3.5.4.28" evidence="4"/>
<proteinExistence type="inferred from homology"/>
<protein>
    <recommendedName>
        <fullName evidence="4">5-methylthioadenosine/S-adenosylhomocysteine deaminase</fullName>
        <shortName evidence="4">MTA/SAH deaminase</shortName>
        <ecNumber evidence="4">3.5.4.28</ecNumber>
        <ecNumber evidence="4">3.5.4.31</ecNumber>
    </recommendedName>
</protein>
<dbReference type="GO" id="GO:0090614">
    <property type="term" value="F:5'-methylthioadenosine deaminase activity"/>
    <property type="evidence" value="ECO:0007669"/>
    <property type="project" value="UniProtKB-UniRule"/>
</dbReference>
<feature type="binding site" evidence="4">
    <location>
        <position position="65"/>
    </location>
    <ligand>
        <name>Zn(2+)</name>
        <dbReference type="ChEBI" id="CHEBI:29105"/>
    </ligand>
</feature>
<dbReference type="InterPro" id="IPR011059">
    <property type="entry name" value="Metal-dep_hydrolase_composite"/>
</dbReference>
<feature type="binding site" evidence="4">
    <location>
        <position position="94"/>
    </location>
    <ligand>
        <name>substrate</name>
    </ligand>
</feature>
<evidence type="ECO:0000313" key="7">
    <source>
        <dbReference type="Proteomes" id="UP000650466"/>
    </source>
</evidence>
<accession>A0A926KQM2</accession>
<comment type="function">
    <text evidence="4">Catalyzes the deamination of 5-methylthioadenosine and S-adenosyl-L-homocysteine into 5-methylthioinosine and S-inosyl-L-homocysteine, respectively. Is also able to deaminate adenosine.</text>
</comment>
<feature type="binding site" evidence="4">
    <location>
        <position position="213"/>
    </location>
    <ligand>
        <name>Zn(2+)</name>
        <dbReference type="ChEBI" id="CHEBI:29105"/>
    </ligand>
</feature>
<dbReference type="Gene3D" id="3.20.20.140">
    <property type="entry name" value="Metal-dependent hydrolases"/>
    <property type="match status" value="1"/>
</dbReference>
<evidence type="ECO:0000259" key="5">
    <source>
        <dbReference type="Pfam" id="PF01979"/>
    </source>
</evidence>
<dbReference type="Pfam" id="PF01979">
    <property type="entry name" value="Amidohydro_1"/>
    <property type="match status" value="1"/>
</dbReference>
<comment type="similarity">
    <text evidence="4">Belongs to the metallo-dependent hydrolases superfamily. MTA/SAH deaminase family.</text>
</comment>
<dbReference type="InterPro" id="IPR023512">
    <property type="entry name" value="Deaminase_MtaD/DadD"/>
</dbReference>
<dbReference type="GO" id="GO:0050270">
    <property type="term" value="F:S-adenosylhomocysteine deaminase activity"/>
    <property type="evidence" value="ECO:0007669"/>
    <property type="project" value="UniProtKB-UniRule"/>
</dbReference>
<dbReference type="EC" id="3.5.4.31" evidence="4"/>
<evidence type="ECO:0000256" key="3">
    <source>
        <dbReference type="ARBA" id="ARBA00022833"/>
    </source>
</evidence>
<evidence type="ECO:0000256" key="1">
    <source>
        <dbReference type="ARBA" id="ARBA00022723"/>
    </source>
</evidence>
<dbReference type="PANTHER" id="PTHR43794">
    <property type="entry name" value="AMINOHYDROLASE SSNA-RELATED"/>
    <property type="match status" value="1"/>
</dbReference>
<gene>
    <name evidence="4" type="primary">mtaD</name>
    <name evidence="6" type="ORF">ICC18_10490</name>
</gene>